<name>A0A2P6Q0R2_ROSCH</name>
<keyword evidence="5" id="KW-1185">Reference proteome</keyword>
<accession>A0A2P6Q0R2</accession>
<dbReference type="Proteomes" id="UP000238479">
    <property type="component" value="Chromosome 6"/>
</dbReference>
<dbReference type="GO" id="GO:0030600">
    <property type="term" value="F:feruloyl esterase activity"/>
    <property type="evidence" value="ECO:0007669"/>
    <property type="project" value="UniProtKB-EC"/>
</dbReference>
<protein>
    <submittedName>
        <fullName evidence="4">Putative feruloyl esterase</fullName>
        <ecNumber evidence="4">3.1.1.73</ecNumber>
    </submittedName>
</protein>
<dbReference type="Gramene" id="PRQ27764">
    <property type="protein sequence ID" value="PRQ27764"/>
    <property type="gene ID" value="RchiOBHm_Chr6g0308761"/>
</dbReference>
<dbReference type="InterPro" id="IPR052940">
    <property type="entry name" value="Carb_Esterase_6"/>
</dbReference>
<dbReference type="InterPro" id="IPR005181">
    <property type="entry name" value="SASA"/>
</dbReference>
<feature type="chain" id="PRO_5015159251" evidence="2">
    <location>
        <begin position="18"/>
        <end position="297"/>
    </location>
</feature>
<dbReference type="SUPFAM" id="SSF52266">
    <property type="entry name" value="SGNH hydrolase"/>
    <property type="match status" value="1"/>
</dbReference>
<evidence type="ECO:0000313" key="5">
    <source>
        <dbReference type="Proteomes" id="UP000238479"/>
    </source>
</evidence>
<evidence type="ECO:0000313" key="4">
    <source>
        <dbReference type="EMBL" id="PRQ27764.1"/>
    </source>
</evidence>
<keyword evidence="1 4" id="KW-0378">Hydrolase</keyword>
<feature type="domain" description="Sialate O-acetylesterase" evidence="3">
    <location>
        <begin position="24"/>
        <end position="264"/>
    </location>
</feature>
<feature type="signal peptide" evidence="2">
    <location>
        <begin position="1"/>
        <end position="17"/>
    </location>
</feature>
<dbReference type="EC" id="3.1.1.73" evidence="4"/>
<proteinExistence type="predicted"/>
<dbReference type="OMA" id="TNITHWA"/>
<dbReference type="STRING" id="74649.A0A2P6Q0R2"/>
<dbReference type="EMBL" id="PDCK01000044">
    <property type="protein sequence ID" value="PRQ27764.1"/>
    <property type="molecule type" value="Genomic_DNA"/>
</dbReference>
<dbReference type="InterPro" id="IPR036514">
    <property type="entry name" value="SGNH_hydro_sf"/>
</dbReference>
<comment type="caution">
    <text evidence="4">The sequence shown here is derived from an EMBL/GenBank/DDBJ whole genome shotgun (WGS) entry which is preliminary data.</text>
</comment>
<evidence type="ECO:0000259" key="3">
    <source>
        <dbReference type="Pfam" id="PF03629"/>
    </source>
</evidence>
<gene>
    <name evidence="4" type="ORF">RchiOBHm_Chr6g0308761</name>
</gene>
<dbReference type="PANTHER" id="PTHR31988">
    <property type="entry name" value="ESTERASE, PUTATIVE (DUF303)-RELATED"/>
    <property type="match status" value="1"/>
</dbReference>
<evidence type="ECO:0000256" key="2">
    <source>
        <dbReference type="SAM" id="SignalP"/>
    </source>
</evidence>
<sequence>MMMLFLLFLSLASHASSSKEQHVKSIFILAGQSNMAGRGGVVNDTLTGITTWDGVVPPECLPNKSIFRLSANLTWVEAREPLHADIDVEKTNGIGPGMPFASAILANRASSIGAIGLVPCAIGGTNLSQWERGSFLYRQMIGRAKAALLKVNDNGASMRGLLWYQGESDTTSIEDARSYKARLETFFGDLRLDLQFPMLPIIQVAIASGSGPYIETIREAQMGIDLLNVRTVDAKGLTLEPDRLHLTTPSQVRLGEMLADAYFQLIPSTTSNNARRNGHPCLIIHFVIGLLWTGMTT</sequence>
<reference evidence="4 5" key="1">
    <citation type="journal article" date="2018" name="Nat. Genet.">
        <title>The Rosa genome provides new insights in the design of modern roses.</title>
        <authorList>
            <person name="Bendahmane M."/>
        </authorList>
    </citation>
    <scope>NUCLEOTIDE SEQUENCE [LARGE SCALE GENOMIC DNA]</scope>
    <source>
        <strain evidence="5">cv. Old Blush</strain>
    </source>
</reference>
<dbReference type="AlphaFoldDB" id="A0A2P6Q0R2"/>
<dbReference type="Pfam" id="PF03629">
    <property type="entry name" value="SASA"/>
    <property type="match status" value="1"/>
</dbReference>
<dbReference type="PANTHER" id="PTHR31988:SF15">
    <property type="entry name" value="ESTERASE, PUTATIVE (DUF303)-RELATED"/>
    <property type="match status" value="1"/>
</dbReference>
<keyword evidence="2" id="KW-0732">Signal</keyword>
<organism evidence="4 5">
    <name type="scientific">Rosa chinensis</name>
    <name type="common">China rose</name>
    <dbReference type="NCBI Taxonomy" id="74649"/>
    <lineage>
        <taxon>Eukaryota</taxon>
        <taxon>Viridiplantae</taxon>
        <taxon>Streptophyta</taxon>
        <taxon>Embryophyta</taxon>
        <taxon>Tracheophyta</taxon>
        <taxon>Spermatophyta</taxon>
        <taxon>Magnoliopsida</taxon>
        <taxon>eudicotyledons</taxon>
        <taxon>Gunneridae</taxon>
        <taxon>Pentapetalae</taxon>
        <taxon>rosids</taxon>
        <taxon>fabids</taxon>
        <taxon>Rosales</taxon>
        <taxon>Rosaceae</taxon>
        <taxon>Rosoideae</taxon>
        <taxon>Rosoideae incertae sedis</taxon>
        <taxon>Rosa</taxon>
    </lineage>
</organism>
<dbReference type="Gene3D" id="3.40.50.1110">
    <property type="entry name" value="SGNH hydrolase"/>
    <property type="match status" value="1"/>
</dbReference>
<evidence type="ECO:0000256" key="1">
    <source>
        <dbReference type="ARBA" id="ARBA00022801"/>
    </source>
</evidence>
<dbReference type="OrthoDB" id="42638at2759"/>